<dbReference type="InterPro" id="IPR001537">
    <property type="entry name" value="SpoU_MeTrfase"/>
</dbReference>
<dbReference type="Proteomes" id="UP000015455">
    <property type="component" value="Unassembled WGS sequence"/>
</dbReference>
<dbReference type="InterPro" id="IPR013123">
    <property type="entry name" value="SpoU_subst-bd"/>
</dbReference>
<comment type="caution">
    <text evidence="5">The sequence shown here is derived from an EMBL/GenBank/DDBJ whole genome shotgun (WGS) entry which is preliminary data.</text>
</comment>
<dbReference type="SUPFAM" id="SSF55315">
    <property type="entry name" value="L30e-like"/>
    <property type="match status" value="1"/>
</dbReference>
<dbReference type="GO" id="GO:0005737">
    <property type="term" value="C:cytoplasm"/>
    <property type="evidence" value="ECO:0007669"/>
    <property type="project" value="UniProtKB-ARBA"/>
</dbReference>
<dbReference type="STRING" id="1348657.M622_07945"/>
<dbReference type="GO" id="GO:0032259">
    <property type="term" value="P:methylation"/>
    <property type="evidence" value="ECO:0007669"/>
    <property type="project" value="UniProtKB-KW"/>
</dbReference>
<keyword evidence="2" id="KW-0489">Methyltransferase</keyword>
<reference evidence="5 6" key="1">
    <citation type="submission" date="2013-06" db="EMBL/GenBank/DDBJ databases">
        <title>Draft genome sequence of Thauera terpenica.</title>
        <authorList>
            <person name="Liu B."/>
            <person name="Frostegard A.H."/>
            <person name="Shapleigh J.P."/>
        </authorList>
    </citation>
    <scope>NUCLEOTIDE SEQUENCE [LARGE SCALE GENOMIC DNA]</scope>
    <source>
        <strain evidence="5 6">58Eu</strain>
    </source>
</reference>
<name>S9Z9H3_9RHOO</name>
<dbReference type="InterPro" id="IPR029028">
    <property type="entry name" value="Alpha/beta_knot_MTases"/>
</dbReference>
<dbReference type="AlphaFoldDB" id="S9Z9H3"/>
<sequence>MKAISSRDNPMVKRLHALANSARERRKLGETLLDGAHLLDAALQQQWPLKAIVVSDSGCAQLEIEDLLARCAHDIPRYQLPDALFAHISPVDSPSGVIAIIDLLPEPDPARLADSAALSAHSLVVLDGVQDPGNLGTILRTAAAAGVRDVLLTPGCSGAWSPRALRAGMGAHFGLRIHERVDAVDVLGAFRGAILATALGEGARSLYELELDAPVAWLFGAEGQGVSPALLACASQRVIIPMAGDVESLNVAAAVAVCLFEQARQRRRR</sequence>
<dbReference type="OrthoDB" id="9794400at2"/>
<organism evidence="5 6">
    <name type="scientific">Thauera terpenica 58Eu</name>
    <dbReference type="NCBI Taxonomy" id="1348657"/>
    <lineage>
        <taxon>Bacteria</taxon>
        <taxon>Pseudomonadati</taxon>
        <taxon>Pseudomonadota</taxon>
        <taxon>Betaproteobacteria</taxon>
        <taxon>Rhodocyclales</taxon>
        <taxon>Zoogloeaceae</taxon>
        <taxon>Thauera</taxon>
    </lineage>
</organism>
<dbReference type="Pfam" id="PF00588">
    <property type="entry name" value="SpoU_methylase"/>
    <property type="match status" value="1"/>
</dbReference>
<feature type="domain" description="RNA 2-O ribose methyltransferase substrate binding" evidence="4">
    <location>
        <begin position="32"/>
        <end position="107"/>
    </location>
</feature>
<dbReference type="PANTHER" id="PTHR43191:SF2">
    <property type="entry name" value="RRNA METHYLTRANSFERASE 3, MITOCHONDRIAL"/>
    <property type="match status" value="1"/>
</dbReference>
<dbReference type="eggNOG" id="COG0566">
    <property type="taxonomic scope" value="Bacteria"/>
</dbReference>
<dbReference type="PANTHER" id="PTHR43191">
    <property type="entry name" value="RRNA METHYLTRANSFERASE 3"/>
    <property type="match status" value="1"/>
</dbReference>
<proteinExistence type="inferred from homology"/>
<keyword evidence="6" id="KW-1185">Reference proteome</keyword>
<evidence type="ECO:0000256" key="2">
    <source>
        <dbReference type="ARBA" id="ARBA00022603"/>
    </source>
</evidence>
<dbReference type="InterPro" id="IPR053888">
    <property type="entry name" value="MRM3-like_sub_bind"/>
</dbReference>
<dbReference type="RefSeq" id="WP_021251001.1">
    <property type="nucleotide sequence ID" value="NZ_ATJV01000114.1"/>
</dbReference>
<dbReference type="InterPro" id="IPR051259">
    <property type="entry name" value="rRNA_Methyltransferase"/>
</dbReference>
<dbReference type="SUPFAM" id="SSF75217">
    <property type="entry name" value="alpha/beta knot"/>
    <property type="match status" value="1"/>
</dbReference>
<dbReference type="EMBL" id="ATJV01000114">
    <property type="protein sequence ID" value="EPZ13895.1"/>
    <property type="molecule type" value="Genomic_DNA"/>
</dbReference>
<evidence type="ECO:0000256" key="3">
    <source>
        <dbReference type="ARBA" id="ARBA00022679"/>
    </source>
</evidence>
<dbReference type="GO" id="GO:0003723">
    <property type="term" value="F:RNA binding"/>
    <property type="evidence" value="ECO:0007669"/>
    <property type="project" value="InterPro"/>
</dbReference>
<dbReference type="GO" id="GO:0008173">
    <property type="term" value="F:RNA methyltransferase activity"/>
    <property type="evidence" value="ECO:0007669"/>
    <property type="project" value="InterPro"/>
</dbReference>
<dbReference type="CDD" id="cd18095">
    <property type="entry name" value="SpoU-like_rRNA-MTase"/>
    <property type="match status" value="1"/>
</dbReference>
<accession>S9Z9H3</accession>
<evidence type="ECO:0000313" key="6">
    <source>
        <dbReference type="Proteomes" id="UP000015455"/>
    </source>
</evidence>
<dbReference type="Gene3D" id="3.30.1330.30">
    <property type="match status" value="1"/>
</dbReference>
<evidence type="ECO:0000313" key="5">
    <source>
        <dbReference type="EMBL" id="EPZ13895.1"/>
    </source>
</evidence>
<dbReference type="Pfam" id="PF22435">
    <property type="entry name" value="MRM3-like_sub_bind"/>
    <property type="match status" value="1"/>
</dbReference>
<dbReference type="PATRIC" id="fig|1348657.5.peg.3619"/>
<dbReference type="InterPro" id="IPR029064">
    <property type="entry name" value="Ribosomal_eL30-like_sf"/>
</dbReference>
<dbReference type="SMART" id="SM00967">
    <property type="entry name" value="SpoU_sub_bind"/>
    <property type="match status" value="1"/>
</dbReference>
<evidence type="ECO:0000256" key="1">
    <source>
        <dbReference type="ARBA" id="ARBA00007228"/>
    </source>
</evidence>
<dbReference type="GO" id="GO:0006396">
    <property type="term" value="P:RNA processing"/>
    <property type="evidence" value="ECO:0007669"/>
    <property type="project" value="InterPro"/>
</dbReference>
<gene>
    <name evidence="5" type="ORF">M622_07945</name>
</gene>
<dbReference type="InterPro" id="IPR029026">
    <property type="entry name" value="tRNA_m1G_MTases_N"/>
</dbReference>
<evidence type="ECO:0000259" key="4">
    <source>
        <dbReference type="SMART" id="SM00967"/>
    </source>
</evidence>
<dbReference type="Gene3D" id="3.40.1280.10">
    <property type="match status" value="1"/>
</dbReference>
<protein>
    <recommendedName>
        <fullName evidence="4">RNA 2-O ribose methyltransferase substrate binding domain-containing protein</fullName>
    </recommendedName>
</protein>
<keyword evidence="3" id="KW-0808">Transferase</keyword>
<comment type="similarity">
    <text evidence="1">Belongs to the class IV-like SAM-binding methyltransferase superfamily. RNA methyltransferase TrmH family.</text>
</comment>